<proteinExistence type="predicted"/>
<comment type="caution">
    <text evidence="2">The sequence shown here is derived from an EMBL/GenBank/DDBJ whole genome shotgun (WGS) entry which is preliminary data.</text>
</comment>
<accession>A0A923L490</accession>
<keyword evidence="1" id="KW-1133">Transmembrane helix</keyword>
<feature type="transmembrane region" description="Helical" evidence="1">
    <location>
        <begin position="64"/>
        <end position="82"/>
    </location>
</feature>
<dbReference type="AlphaFoldDB" id="A0A923L490"/>
<evidence type="ECO:0000313" key="2">
    <source>
        <dbReference type="EMBL" id="MBC5636121.1"/>
    </source>
</evidence>
<sequence length="127" mass="14281">MYFLQKSLATVFSALIIGLLFFDYFFIAFLISLPIFLIAGGICSYIVDVYLLEKLKISSLLQEYFLSIIVYTLGGIVTMFIFSFSQGSISSSTILPTVLIGIVPAFIYFHLSFLFSLVISRKTKIID</sequence>
<feature type="transmembrane region" description="Helical" evidence="1">
    <location>
        <begin position="33"/>
        <end position="52"/>
    </location>
</feature>
<reference evidence="2" key="1">
    <citation type="submission" date="2020-08" db="EMBL/GenBank/DDBJ databases">
        <title>Genome public.</title>
        <authorList>
            <person name="Liu C."/>
            <person name="Sun Q."/>
        </authorList>
    </citation>
    <scope>NUCLEOTIDE SEQUENCE</scope>
    <source>
        <strain evidence="2">BX22</strain>
    </source>
</reference>
<dbReference type="Proteomes" id="UP000637359">
    <property type="component" value="Unassembled WGS sequence"/>
</dbReference>
<gene>
    <name evidence="2" type="ORF">H8S33_04680</name>
</gene>
<protein>
    <submittedName>
        <fullName evidence="2">Uncharacterized protein</fullName>
    </submittedName>
</protein>
<dbReference type="RefSeq" id="WP_186868841.1">
    <property type="nucleotide sequence ID" value="NZ_JACOOL010000003.1"/>
</dbReference>
<evidence type="ECO:0000313" key="3">
    <source>
        <dbReference type="Proteomes" id="UP000637359"/>
    </source>
</evidence>
<dbReference type="EMBL" id="JACOOL010000003">
    <property type="protein sequence ID" value="MBC5636121.1"/>
    <property type="molecule type" value="Genomic_DNA"/>
</dbReference>
<organism evidence="2 3">
    <name type="scientific">Ornithinibacillus hominis</name>
    <dbReference type="NCBI Taxonomy" id="2763055"/>
    <lineage>
        <taxon>Bacteria</taxon>
        <taxon>Bacillati</taxon>
        <taxon>Bacillota</taxon>
        <taxon>Bacilli</taxon>
        <taxon>Bacillales</taxon>
        <taxon>Bacillaceae</taxon>
        <taxon>Ornithinibacillus</taxon>
    </lineage>
</organism>
<keyword evidence="3" id="KW-1185">Reference proteome</keyword>
<keyword evidence="1" id="KW-0472">Membrane</keyword>
<feature type="transmembrane region" description="Helical" evidence="1">
    <location>
        <begin position="94"/>
        <end position="119"/>
    </location>
</feature>
<feature type="transmembrane region" description="Helical" evidence="1">
    <location>
        <begin position="7"/>
        <end position="27"/>
    </location>
</feature>
<keyword evidence="1" id="KW-0812">Transmembrane</keyword>
<name>A0A923L490_9BACI</name>
<evidence type="ECO:0000256" key="1">
    <source>
        <dbReference type="SAM" id="Phobius"/>
    </source>
</evidence>